<dbReference type="Pfam" id="PF12697">
    <property type="entry name" value="Abhydrolase_6"/>
    <property type="match status" value="1"/>
</dbReference>
<comment type="caution">
    <text evidence="2">The sequence shown here is derived from an EMBL/GenBank/DDBJ whole genome shotgun (WGS) entry which is preliminary data.</text>
</comment>
<dbReference type="InterPro" id="IPR000073">
    <property type="entry name" value="AB_hydrolase_1"/>
</dbReference>
<dbReference type="Proteomes" id="UP001498476">
    <property type="component" value="Unassembled WGS sequence"/>
</dbReference>
<reference evidence="2 3" key="1">
    <citation type="journal article" date="2025" name="Microbiol. Resour. Announc.">
        <title>Draft genome sequences for Neonectria magnoliae and Neonectria punicea, canker pathogens of Liriodendron tulipifera and Acer saccharum in West Virginia.</title>
        <authorList>
            <person name="Petronek H.M."/>
            <person name="Kasson M.T."/>
            <person name="Metheny A.M."/>
            <person name="Stauder C.M."/>
            <person name="Lovett B."/>
            <person name="Lynch S.C."/>
            <person name="Garnas J.R."/>
            <person name="Kasson L.R."/>
            <person name="Stajich J.E."/>
        </authorList>
    </citation>
    <scope>NUCLEOTIDE SEQUENCE [LARGE SCALE GENOMIC DNA]</scope>
    <source>
        <strain evidence="2 3">NRRL 64653</strain>
    </source>
</reference>
<evidence type="ECO:0000313" key="2">
    <source>
        <dbReference type="EMBL" id="KAK7413600.1"/>
    </source>
</evidence>
<dbReference type="InterPro" id="IPR029058">
    <property type="entry name" value="AB_hydrolase_fold"/>
</dbReference>
<evidence type="ECO:0000259" key="1">
    <source>
        <dbReference type="Pfam" id="PF12697"/>
    </source>
</evidence>
<organism evidence="2 3">
    <name type="scientific">Neonectria punicea</name>
    <dbReference type="NCBI Taxonomy" id="979145"/>
    <lineage>
        <taxon>Eukaryota</taxon>
        <taxon>Fungi</taxon>
        <taxon>Dikarya</taxon>
        <taxon>Ascomycota</taxon>
        <taxon>Pezizomycotina</taxon>
        <taxon>Sordariomycetes</taxon>
        <taxon>Hypocreomycetidae</taxon>
        <taxon>Hypocreales</taxon>
        <taxon>Nectriaceae</taxon>
        <taxon>Neonectria</taxon>
    </lineage>
</organism>
<dbReference type="InterPro" id="IPR052370">
    <property type="entry name" value="Meta-cleavage_hydrolase"/>
</dbReference>
<sequence>MDNASDEAATSEDLFFSPHNPSSHKTVVLLHGLFCSHLEWGHVVPHLEGYHLIVPDLPQHSRSKAIRPFSLGLAADKVASLIKRYAHGGTAHVVGLSLGGFVAMDLIRRHATLVDSAFVAGAAPFSPWQVWAAQRATTLYWVLRVVEKSGIDRVVAWQSGMKPHDQMQKEAAANKEPSLVRGAYRELSRWQDEDVKSVGALDKPILAVAGGKVDSVEGTKKMGEILKQQSREGGKETRAVVVRKAIHEWNLQFPELFADGVKAWVENQPLPEEFELLT</sequence>
<feature type="domain" description="AB hydrolase-1" evidence="1">
    <location>
        <begin position="27"/>
        <end position="160"/>
    </location>
</feature>
<dbReference type="SUPFAM" id="SSF53474">
    <property type="entry name" value="alpha/beta-Hydrolases"/>
    <property type="match status" value="1"/>
</dbReference>
<accession>A0ABR1GXS5</accession>
<dbReference type="PANTHER" id="PTHR43139">
    <property type="entry name" value="SI:DKEY-122A22.2"/>
    <property type="match status" value="1"/>
</dbReference>
<gene>
    <name evidence="2" type="ORF">QQX98_007535</name>
</gene>
<evidence type="ECO:0000313" key="3">
    <source>
        <dbReference type="Proteomes" id="UP001498476"/>
    </source>
</evidence>
<keyword evidence="3" id="KW-1185">Reference proteome</keyword>
<dbReference type="EMBL" id="JAZAVJ010000125">
    <property type="protein sequence ID" value="KAK7413600.1"/>
    <property type="molecule type" value="Genomic_DNA"/>
</dbReference>
<name>A0ABR1GXS5_9HYPO</name>
<protein>
    <recommendedName>
        <fullName evidence="1">AB hydrolase-1 domain-containing protein</fullName>
    </recommendedName>
</protein>
<dbReference type="PANTHER" id="PTHR43139:SF65">
    <property type="entry name" value="HYDROLASE FAMILY PROTEIN, PUTATIVE (AFU_ORTHOLOGUE AFUA_6G07060)-RELATED"/>
    <property type="match status" value="1"/>
</dbReference>
<proteinExistence type="predicted"/>
<dbReference type="Gene3D" id="3.40.50.1820">
    <property type="entry name" value="alpha/beta hydrolase"/>
    <property type="match status" value="1"/>
</dbReference>